<proteinExistence type="predicted"/>
<accession>C7BHR1</accession>
<dbReference type="AlphaFoldDB" id="C7BHR1"/>
<organism evidence="1 2">
    <name type="scientific">Photorhabdus asymbiotica subsp. asymbiotica (strain ATCC 43949 / 3105-77)</name>
    <name type="common">Xenorhabdus luminescens (strain 2)</name>
    <dbReference type="NCBI Taxonomy" id="553480"/>
    <lineage>
        <taxon>Bacteria</taxon>
        <taxon>Pseudomonadati</taxon>
        <taxon>Pseudomonadota</taxon>
        <taxon>Gammaproteobacteria</taxon>
        <taxon>Enterobacterales</taxon>
        <taxon>Morganellaceae</taxon>
        <taxon>Photorhabdus</taxon>
    </lineage>
</organism>
<gene>
    <name evidence="1" type="ordered locus">PAU_01916</name>
</gene>
<name>C7BHR1_PHOAA</name>
<dbReference type="EMBL" id="FM162591">
    <property type="protein sequence ID" value="CAQ84008.1"/>
    <property type="molecule type" value="Genomic_DNA"/>
</dbReference>
<evidence type="ECO:0000313" key="2">
    <source>
        <dbReference type="Proteomes" id="UP000002747"/>
    </source>
</evidence>
<reference evidence="1 2" key="1">
    <citation type="journal article" date="2009" name="BMC Genomics">
        <title>Comparative genomics of the emerging human pathogen Photorhabdus asymbiotica with the insect pathogen Photorhabdus luminescens.</title>
        <authorList>
            <person name="Wilkinson P."/>
            <person name="Waterfield N.R."/>
            <person name="Crossman L."/>
            <person name="Corton C."/>
            <person name="Sanchez-Contreras M."/>
            <person name="Vlisidou I."/>
            <person name="Barron A."/>
            <person name="Bignell A."/>
            <person name="Clark L."/>
            <person name="Ormond D."/>
            <person name="Mayho M."/>
            <person name="Bason N."/>
            <person name="Smith F."/>
            <person name="Simmonds M."/>
            <person name="Churcher C."/>
            <person name="Harris D."/>
            <person name="Thompson N.R."/>
            <person name="Quail M."/>
            <person name="Parkhill J."/>
            <person name="ffrench-Constant R.H."/>
        </authorList>
    </citation>
    <scope>NUCLEOTIDE SEQUENCE [LARGE SCALE GENOMIC DNA]</scope>
    <source>
        <strain evidence="2">ATCC 43949 / 3105-77</strain>
    </source>
</reference>
<sequence length="46" mass="5375">MVFLFCFSEYSNDPIVFTCINTQFKNAIFNSSVNYSIALMQRKVDK</sequence>
<dbReference type="KEGG" id="pay:PAU_01916"/>
<dbReference type="Proteomes" id="UP000002747">
    <property type="component" value="Chromosome"/>
</dbReference>
<evidence type="ECO:0000313" key="1">
    <source>
        <dbReference type="EMBL" id="CAQ84008.1"/>
    </source>
</evidence>
<protein>
    <submittedName>
        <fullName evidence="1">Uncharacterized protein</fullName>
    </submittedName>
</protein>
<dbReference type="STRING" id="291112.PAU_01916"/>